<feature type="signal peptide" evidence="3">
    <location>
        <begin position="1"/>
        <end position="23"/>
    </location>
</feature>
<evidence type="ECO:0000256" key="2">
    <source>
        <dbReference type="SAM" id="Coils"/>
    </source>
</evidence>
<feature type="chain" id="PRO_5045288034" evidence="3">
    <location>
        <begin position="24"/>
        <end position="406"/>
    </location>
</feature>
<evidence type="ECO:0000259" key="4">
    <source>
        <dbReference type="Pfam" id="PF01551"/>
    </source>
</evidence>
<feature type="domain" description="M23ase beta-sheet core" evidence="4">
    <location>
        <begin position="305"/>
        <end position="400"/>
    </location>
</feature>
<dbReference type="CDD" id="cd12797">
    <property type="entry name" value="M23_peptidase"/>
    <property type="match status" value="1"/>
</dbReference>
<dbReference type="InterPro" id="IPR016047">
    <property type="entry name" value="M23ase_b-sheet_dom"/>
</dbReference>
<dbReference type="InterPro" id="IPR011055">
    <property type="entry name" value="Dup_hybrid_motif"/>
</dbReference>
<keyword evidence="2" id="KW-0175">Coiled coil</keyword>
<dbReference type="Gene3D" id="2.70.70.10">
    <property type="entry name" value="Glucose Permease (Domain IIA)"/>
    <property type="match status" value="1"/>
</dbReference>
<dbReference type="Pfam" id="PF01551">
    <property type="entry name" value="Peptidase_M23"/>
    <property type="match status" value="1"/>
</dbReference>
<protein>
    <submittedName>
        <fullName evidence="6">Peptidoglycan DD-metalloendopeptidase family protein</fullName>
    </submittedName>
</protein>
<evidence type="ECO:0000313" key="7">
    <source>
        <dbReference type="Proteomes" id="UP001652432"/>
    </source>
</evidence>
<organism evidence="6 7">
    <name type="scientific">Suilimivivens aceti</name>
    <dbReference type="NCBI Taxonomy" id="2981774"/>
    <lineage>
        <taxon>Bacteria</taxon>
        <taxon>Bacillati</taxon>
        <taxon>Bacillota</taxon>
        <taxon>Clostridia</taxon>
        <taxon>Lachnospirales</taxon>
        <taxon>Lachnospiraceae</taxon>
        <taxon>Suilimivivens</taxon>
    </lineage>
</organism>
<keyword evidence="7" id="KW-1185">Reference proteome</keyword>
<dbReference type="Proteomes" id="UP001652432">
    <property type="component" value="Unassembled WGS sequence"/>
</dbReference>
<dbReference type="Pfam" id="PF24568">
    <property type="entry name" value="CC_PcsB"/>
    <property type="match status" value="1"/>
</dbReference>
<dbReference type="EMBL" id="JAOQKJ010000012">
    <property type="protein sequence ID" value="MCU6745437.1"/>
    <property type="molecule type" value="Genomic_DNA"/>
</dbReference>
<evidence type="ECO:0000256" key="1">
    <source>
        <dbReference type="ARBA" id="ARBA00022729"/>
    </source>
</evidence>
<evidence type="ECO:0000259" key="5">
    <source>
        <dbReference type="Pfam" id="PF24568"/>
    </source>
</evidence>
<reference evidence="6 7" key="1">
    <citation type="journal article" date="2021" name="ISME Commun">
        <title>Automated analysis of genomic sequences facilitates high-throughput and comprehensive description of bacteria.</title>
        <authorList>
            <person name="Hitch T.C.A."/>
        </authorList>
    </citation>
    <scope>NUCLEOTIDE SEQUENCE [LARGE SCALE GENOMIC DNA]</scope>
    <source>
        <strain evidence="6 7">Sanger_18</strain>
    </source>
</reference>
<feature type="domain" description="Peptidoglycan hydrolase PcsB coiled-coil" evidence="5">
    <location>
        <begin position="123"/>
        <end position="183"/>
    </location>
</feature>
<dbReference type="Gene3D" id="6.10.250.3150">
    <property type="match status" value="1"/>
</dbReference>
<dbReference type="RefSeq" id="WP_262575481.1">
    <property type="nucleotide sequence ID" value="NZ_JAOQKJ010000012.1"/>
</dbReference>
<feature type="coiled-coil region" evidence="2">
    <location>
        <begin position="189"/>
        <end position="272"/>
    </location>
</feature>
<feature type="coiled-coil region" evidence="2">
    <location>
        <begin position="31"/>
        <end position="132"/>
    </location>
</feature>
<gene>
    <name evidence="6" type="ORF">OCV77_13240</name>
</gene>
<comment type="caution">
    <text evidence="6">The sequence shown here is derived from an EMBL/GenBank/DDBJ whole genome shotgun (WGS) entry which is preliminary data.</text>
</comment>
<proteinExistence type="predicted"/>
<dbReference type="SUPFAM" id="SSF51261">
    <property type="entry name" value="Duplicated hybrid motif"/>
    <property type="match status" value="1"/>
</dbReference>
<keyword evidence="1 3" id="KW-0732">Signal</keyword>
<sequence length="406" mass="44943">MKKWKKGLCLLLSVLLVSSAGSAGTLSASAQELTNDSIRQKEEEIKKAKEEKNSLQSSLSNVKEIKKQLETSKNNLANYITELDANLSTIQAKIEELKGLITEKEEEIAAKEKELEEAVAVQEAQYEAMKARIKFMYEKGDTVYLELLFAADSFGEVLNKAEYIEMLSSYDRKKLDEYVAQAEYVSLCKESLEEEKSVLDEARRVQEEEEASMNALISAKEQEISNVTSDIKNKEAAIAEYEADIAEQNQTIAALEKAVAEERARLAEEQGRRYDGGVFTWPAPSYTRISDDYGNRIHPTLGIQKFHNGIDMAAPGGSAILAAYDGKVVAADYNSSMGNYIMIDHGDSLYTIYMHASALYVSKGTEVSKGQKIAAVGTTGRSTGNHLHFSVRKGGSYVNPWSYLKG</sequence>
<dbReference type="InterPro" id="IPR050570">
    <property type="entry name" value="Cell_wall_metabolism_enzyme"/>
</dbReference>
<dbReference type="InterPro" id="IPR057309">
    <property type="entry name" value="PcsB_CC"/>
</dbReference>
<dbReference type="PANTHER" id="PTHR21666:SF270">
    <property type="entry name" value="MUREIN HYDROLASE ACTIVATOR ENVC"/>
    <property type="match status" value="1"/>
</dbReference>
<name>A0ABT2T6A3_9FIRM</name>
<evidence type="ECO:0000313" key="6">
    <source>
        <dbReference type="EMBL" id="MCU6745437.1"/>
    </source>
</evidence>
<dbReference type="PANTHER" id="PTHR21666">
    <property type="entry name" value="PEPTIDASE-RELATED"/>
    <property type="match status" value="1"/>
</dbReference>
<evidence type="ECO:0000256" key="3">
    <source>
        <dbReference type="SAM" id="SignalP"/>
    </source>
</evidence>
<accession>A0ABT2T6A3</accession>